<dbReference type="InterPro" id="IPR036259">
    <property type="entry name" value="MFS_trans_sf"/>
</dbReference>
<evidence type="ECO:0000313" key="11">
    <source>
        <dbReference type="Proteomes" id="UP000664779"/>
    </source>
</evidence>
<dbReference type="NCBIfam" id="TIGR00710">
    <property type="entry name" value="efflux_Bcr_CflA"/>
    <property type="match status" value="1"/>
</dbReference>
<accession>A0A939EPB4</accession>
<gene>
    <name evidence="10" type="ORF">J0X15_07375</name>
</gene>
<evidence type="ECO:0000256" key="7">
    <source>
        <dbReference type="ARBA" id="ARBA00023136"/>
    </source>
</evidence>
<protein>
    <recommendedName>
        <fullName evidence="8">Bcr/CflA family efflux transporter</fullName>
    </recommendedName>
</protein>
<keyword evidence="3 8" id="KW-0813">Transport</keyword>
<comment type="caution">
    <text evidence="10">The sequence shown here is derived from an EMBL/GenBank/DDBJ whole genome shotgun (WGS) entry which is preliminary data.</text>
</comment>
<dbReference type="GO" id="GO:0005886">
    <property type="term" value="C:plasma membrane"/>
    <property type="evidence" value="ECO:0007669"/>
    <property type="project" value="UniProtKB-SubCell"/>
</dbReference>
<keyword evidence="5 8" id="KW-0812">Transmembrane</keyword>
<dbReference type="InterPro" id="IPR004812">
    <property type="entry name" value="Efflux_drug-R_Bcr/CmlA"/>
</dbReference>
<sequence>MSVSSLEADRQSRRRSPSLLMLVAMSMVAPVSMNMYLPSMSAMARSFQTSAGMIQLTMSLFFASVALAQIVTGPLSDRFGRRPVAIGGMVLFCIGSTLCLLAPSVEFLIVARMVQAAGGCTGLVLSRAIVRDLYERDKAASMLGYVTMGMAVGPMSAPLIGGVLQTGFGWQGSFYFMLTMGLVVLTLALRFLPETHHQRASGFSLPKLAGSYRELVRQPLFRSYALAVMFTSSVYFAYLGGTPFLAAGRLAMSAQVMGLYFMSIALGYMLGNFLSGRYAQRIGSLRMVMVGSFLPVVAVIALAVFAGIDFYHPLTLFGPMFFIGFGNGLCLPSAISGAVSVRPDLAGAASGLVGSLQMGLGALSSALVAHMLSGPPFADSAWPMVIVMGLCVLLTWVSVYRIAQLEPR</sequence>
<feature type="transmembrane region" description="Helical" evidence="8">
    <location>
        <begin position="348"/>
        <end position="369"/>
    </location>
</feature>
<keyword evidence="8" id="KW-0997">Cell inner membrane</keyword>
<dbReference type="CDD" id="cd17320">
    <property type="entry name" value="MFS_MdfA_MDR_like"/>
    <property type="match status" value="1"/>
</dbReference>
<feature type="transmembrane region" description="Helical" evidence="8">
    <location>
        <begin position="109"/>
        <end position="130"/>
    </location>
</feature>
<dbReference type="EMBL" id="JAFLNF010000003">
    <property type="protein sequence ID" value="MBO0345033.1"/>
    <property type="molecule type" value="Genomic_DNA"/>
</dbReference>
<dbReference type="Gene3D" id="1.20.1720.10">
    <property type="entry name" value="Multidrug resistance protein D"/>
    <property type="match status" value="1"/>
</dbReference>
<evidence type="ECO:0000256" key="6">
    <source>
        <dbReference type="ARBA" id="ARBA00022989"/>
    </source>
</evidence>
<feature type="transmembrane region" description="Helical" evidence="8">
    <location>
        <begin position="320"/>
        <end position="341"/>
    </location>
</feature>
<feature type="transmembrane region" description="Helical" evidence="8">
    <location>
        <begin position="84"/>
        <end position="103"/>
    </location>
</feature>
<dbReference type="Pfam" id="PF07690">
    <property type="entry name" value="MFS_1"/>
    <property type="match status" value="1"/>
</dbReference>
<dbReference type="Proteomes" id="UP000664779">
    <property type="component" value="Unassembled WGS sequence"/>
</dbReference>
<proteinExistence type="inferred from homology"/>
<evidence type="ECO:0000256" key="1">
    <source>
        <dbReference type="ARBA" id="ARBA00004651"/>
    </source>
</evidence>
<reference evidence="10" key="1">
    <citation type="submission" date="2021-03" db="EMBL/GenBank/DDBJ databases">
        <title>Roseibium sp. CAU 1637 isolated from Incheon.</title>
        <authorList>
            <person name="Kim W."/>
        </authorList>
    </citation>
    <scope>NUCLEOTIDE SEQUENCE</scope>
    <source>
        <strain evidence="10">CAU 1637</strain>
    </source>
</reference>
<evidence type="ECO:0000256" key="4">
    <source>
        <dbReference type="ARBA" id="ARBA00022475"/>
    </source>
</evidence>
<keyword evidence="7 8" id="KW-0472">Membrane</keyword>
<feature type="transmembrane region" description="Helical" evidence="8">
    <location>
        <begin position="258"/>
        <end position="275"/>
    </location>
</feature>
<dbReference type="PANTHER" id="PTHR23502:SF132">
    <property type="entry name" value="POLYAMINE TRANSPORTER 2-RELATED"/>
    <property type="match status" value="1"/>
</dbReference>
<keyword evidence="11" id="KW-1185">Reference proteome</keyword>
<keyword evidence="6 8" id="KW-1133">Transmembrane helix</keyword>
<evidence type="ECO:0000256" key="3">
    <source>
        <dbReference type="ARBA" id="ARBA00022448"/>
    </source>
</evidence>
<dbReference type="SUPFAM" id="SSF103473">
    <property type="entry name" value="MFS general substrate transporter"/>
    <property type="match status" value="1"/>
</dbReference>
<evidence type="ECO:0000259" key="9">
    <source>
        <dbReference type="PROSITE" id="PS50850"/>
    </source>
</evidence>
<dbReference type="InterPro" id="IPR020846">
    <property type="entry name" value="MFS_dom"/>
</dbReference>
<feature type="transmembrane region" description="Helical" evidence="8">
    <location>
        <begin position="19"/>
        <end position="37"/>
    </location>
</feature>
<evidence type="ECO:0000313" key="10">
    <source>
        <dbReference type="EMBL" id="MBO0345033.1"/>
    </source>
</evidence>
<dbReference type="PROSITE" id="PS00216">
    <property type="entry name" value="SUGAR_TRANSPORT_1"/>
    <property type="match status" value="1"/>
</dbReference>
<keyword evidence="4" id="KW-1003">Cell membrane</keyword>
<dbReference type="GO" id="GO:1990961">
    <property type="term" value="P:xenobiotic detoxification by transmembrane export across the plasma membrane"/>
    <property type="evidence" value="ECO:0007669"/>
    <property type="project" value="InterPro"/>
</dbReference>
<organism evidence="10 11">
    <name type="scientific">Roseibium limicola</name>
    <dbReference type="NCBI Taxonomy" id="2816037"/>
    <lineage>
        <taxon>Bacteria</taxon>
        <taxon>Pseudomonadati</taxon>
        <taxon>Pseudomonadota</taxon>
        <taxon>Alphaproteobacteria</taxon>
        <taxon>Hyphomicrobiales</taxon>
        <taxon>Stappiaceae</taxon>
        <taxon>Roseibium</taxon>
    </lineage>
</organism>
<dbReference type="PROSITE" id="PS50850">
    <property type="entry name" value="MFS"/>
    <property type="match status" value="1"/>
</dbReference>
<feature type="transmembrane region" description="Helical" evidence="8">
    <location>
        <begin position="49"/>
        <end position="72"/>
    </location>
</feature>
<feature type="transmembrane region" description="Helical" evidence="8">
    <location>
        <begin position="142"/>
        <end position="161"/>
    </location>
</feature>
<feature type="domain" description="Major facilitator superfamily (MFS) profile" evidence="9">
    <location>
        <begin position="18"/>
        <end position="407"/>
    </location>
</feature>
<evidence type="ECO:0000256" key="2">
    <source>
        <dbReference type="ARBA" id="ARBA00006236"/>
    </source>
</evidence>
<dbReference type="GO" id="GO:0042910">
    <property type="term" value="F:xenobiotic transmembrane transporter activity"/>
    <property type="evidence" value="ECO:0007669"/>
    <property type="project" value="InterPro"/>
</dbReference>
<comment type="subcellular location">
    <subcellularLocation>
        <location evidence="8">Cell inner membrane</location>
        <topology evidence="8">Multi-pass membrane protein</topology>
    </subcellularLocation>
    <subcellularLocation>
        <location evidence="1">Cell membrane</location>
        <topology evidence="1">Multi-pass membrane protein</topology>
    </subcellularLocation>
</comment>
<dbReference type="RefSeq" id="WP_206939379.1">
    <property type="nucleotide sequence ID" value="NZ_JAFLNF010000003.1"/>
</dbReference>
<comment type="similarity">
    <text evidence="2 8">Belongs to the major facilitator superfamily. Bcr/CmlA family.</text>
</comment>
<feature type="transmembrane region" description="Helical" evidence="8">
    <location>
        <begin position="220"/>
        <end position="238"/>
    </location>
</feature>
<name>A0A939EPB4_9HYPH</name>
<dbReference type="AlphaFoldDB" id="A0A939EPB4"/>
<dbReference type="PANTHER" id="PTHR23502">
    <property type="entry name" value="MAJOR FACILITATOR SUPERFAMILY"/>
    <property type="match status" value="1"/>
</dbReference>
<dbReference type="InterPro" id="IPR005829">
    <property type="entry name" value="Sugar_transporter_CS"/>
</dbReference>
<feature type="transmembrane region" description="Helical" evidence="8">
    <location>
        <begin position="173"/>
        <end position="192"/>
    </location>
</feature>
<feature type="transmembrane region" description="Helical" evidence="8">
    <location>
        <begin position="287"/>
        <end position="308"/>
    </location>
</feature>
<evidence type="ECO:0000256" key="8">
    <source>
        <dbReference type="RuleBase" id="RU365088"/>
    </source>
</evidence>
<dbReference type="InterPro" id="IPR011701">
    <property type="entry name" value="MFS"/>
</dbReference>
<feature type="transmembrane region" description="Helical" evidence="8">
    <location>
        <begin position="381"/>
        <end position="403"/>
    </location>
</feature>
<evidence type="ECO:0000256" key="5">
    <source>
        <dbReference type="ARBA" id="ARBA00022692"/>
    </source>
</evidence>